<dbReference type="GO" id="GO:0050355">
    <property type="term" value="F:inorganic triphosphate phosphatase activity"/>
    <property type="evidence" value="ECO:0007669"/>
    <property type="project" value="InterPro"/>
</dbReference>
<feature type="domain" description="CHAD" evidence="2">
    <location>
        <begin position="222"/>
        <end position="505"/>
    </location>
</feature>
<evidence type="ECO:0000313" key="4">
    <source>
        <dbReference type="Proteomes" id="UP000443353"/>
    </source>
</evidence>
<dbReference type="PROSITE" id="PS51707">
    <property type="entry name" value="CYTH"/>
    <property type="match status" value="1"/>
</dbReference>
<evidence type="ECO:0000313" key="3">
    <source>
        <dbReference type="EMBL" id="MVW58514.1"/>
    </source>
</evidence>
<dbReference type="PANTHER" id="PTHR39569">
    <property type="entry name" value="INORGANIC TRIPHOSPHATASE"/>
    <property type="match status" value="1"/>
</dbReference>
<dbReference type="PANTHER" id="PTHR39569:SF1">
    <property type="entry name" value="INORGANIC TRIPHOSPHATASE"/>
    <property type="match status" value="1"/>
</dbReference>
<reference evidence="3 4" key="1">
    <citation type="submission" date="2019-12" db="EMBL/GenBank/DDBJ databases">
        <authorList>
            <person name="Li C."/>
            <person name="Zhao J."/>
        </authorList>
    </citation>
    <scope>NUCLEOTIDE SEQUENCE [LARGE SCALE GENOMIC DNA]</scope>
    <source>
        <strain evidence="3 4">NEAU-DD11</strain>
    </source>
</reference>
<dbReference type="Pfam" id="PF01928">
    <property type="entry name" value="CYTH"/>
    <property type="match status" value="1"/>
</dbReference>
<evidence type="ECO:0000259" key="1">
    <source>
        <dbReference type="PROSITE" id="PS51707"/>
    </source>
</evidence>
<dbReference type="InterPro" id="IPR033469">
    <property type="entry name" value="CYTH-like_dom_sf"/>
</dbReference>
<dbReference type="Gene3D" id="1.40.20.10">
    <property type="entry name" value="CHAD domain"/>
    <property type="match status" value="1"/>
</dbReference>
<dbReference type="PROSITE" id="PS51708">
    <property type="entry name" value="CHAD"/>
    <property type="match status" value="1"/>
</dbReference>
<dbReference type="InterPro" id="IPR038186">
    <property type="entry name" value="CHAD_dom_sf"/>
</dbReference>
<feature type="domain" description="CYTH" evidence="1">
    <location>
        <begin position="1"/>
        <end position="207"/>
    </location>
</feature>
<dbReference type="Pfam" id="PF05235">
    <property type="entry name" value="CHAD"/>
    <property type="match status" value="1"/>
</dbReference>
<dbReference type="SUPFAM" id="SSF55154">
    <property type="entry name" value="CYTH-like phosphatases"/>
    <property type="match status" value="1"/>
</dbReference>
<dbReference type="Gene3D" id="2.40.320.10">
    <property type="entry name" value="Hypothetical Protein Pfu-838710-001"/>
    <property type="match status" value="1"/>
</dbReference>
<comment type="caution">
    <text evidence="3">The sequence shown here is derived from an EMBL/GenBank/DDBJ whole genome shotgun (WGS) entry which is preliminary data.</text>
</comment>
<dbReference type="InterPro" id="IPR007899">
    <property type="entry name" value="CHAD_dom"/>
</dbReference>
<gene>
    <name evidence="3" type="ORF">GPY61_01065</name>
</gene>
<sequence>MECEIKLAVGATSAAQLKKSAVLREHAVSKPRDQEHVDRYFDTGAFDLWKHGFALRVRSAGARHVQTLKGGGSAVAGLHRRTELEAEIASEVPDQDLFGKQLREALPDLAHSLDGQQLAPEPVFVNRTKRTTWMLALPDGTHVECALDVGELQRGERKTAVRELELEVKDGDPACLYELAQRVHEAIPVRIENISKAERGYALATEDKAHAVKATPVTLKRKATLGEALGSILQNCLQQMQANERGVLAGDVESLHQMRVGLRRLRAAHDMVDGLVTLPEPLAADIEWLAGELGDARNWDVFLESVLPRLPLTEEQKPSLARVEAAAREEAERHRARVRSAVGSPRYTTLMLALGGWIAGKGWQHTALPADPLEQQIAKAAPQLVQHAAARVRKRARGYDLKRPDCLHKVRIAAKKERYAREFFAALSHDRKATKRHDLLSGMQDELGEINDAFVARELVAQLRDRVPQEAGLLGFIEGVLAARALDAMPRARRHVKESLRARAGF</sequence>
<proteinExistence type="predicted"/>
<name>A0A7X3FW78_9BURK</name>
<dbReference type="EMBL" id="WSES01000001">
    <property type="protein sequence ID" value="MVW58514.1"/>
    <property type="molecule type" value="Genomic_DNA"/>
</dbReference>
<keyword evidence="4" id="KW-1185">Reference proteome</keyword>
<dbReference type="GO" id="GO:0046872">
    <property type="term" value="F:metal ion binding"/>
    <property type="evidence" value="ECO:0007669"/>
    <property type="project" value="TreeGrafter"/>
</dbReference>
<evidence type="ECO:0000259" key="2">
    <source>
        <dbReference type="PROSITE" id="PS51708"/>
    </source>
</evidence>
<dbReference type="InterPro" id="IPR039013">
    <property type="entry name" value="YgiF"/>
</dbReference>
<dbReference type="SMART" id="SM01118">
    <property type="entry name" value="CYTH"/>
    <property type="match status" value="1"/>
</dbReference>
<accession>A0A7X3FW78</accession>
<organism evidence="3 4">
    <name type="scientific">Massilia cellulosiltytica</name>
    <dbReference type="NCBI Taxonomy" id="2683234"/>
    <lineage>
        <taxon>Bacteria</taxon>
        <taxon>Pseudomonadati</taxon>
        <taxon>Pseudomonadota</taxon>
        <taxon>Betaproteobacteria</taxon>
        <taxon>Burkholderiales</taxon>
        <taxon>Oxalobacteraceae</taxon>
        <taxon>Telluria group</taxon>
        <taxon>Massilia</taxon>
    </lineage>
</organism>
<dbReference type="SMART" id="SM00880">
    <property type="entry name" value="CHAD"/>
    <property type="match status" value="1"/>
</dbReference>
<dbReference type="RefSeq" id="WP_056126714.1">
    <property type="nucleotide sequence ID" value="NZ_WSES01000001.1"/>
</dbReference>
<protein>
    <submittedName>
        <fullName evidence="3">CHAD domain-containing protein</fullName>
    </submittedName>
</protein>
<dbReference type="AlphaFoldDB" id="A0A7X3FW78"/>
<dbReference type="CDD" id="cd07756">
    <property type="entry name" value="CYTH-like_Pase_CHAD"/>
    <property type="match status" value="1"/>
</dbReference>
<dbReference type="Proteomes" id="UP000443353">
    <property type="component" value="Unassembled WGS sequence"/>
</dbReference>
<dbReference type="InterPro" id="IPR023577">
    <property type="entry name" value="CYTH_domain"/>
</dbReference>